<sequence>MRLFSLCLFAGLFHLPLKAQLSAFQYLGEDYYADELYLGLAIRHVDLEFPNALPPEKHRVNAWTGDFLLYRTNLEAGGMRYLFRNKILGEIFYGFGEDFTDIARAEGSTFSHFLIGAHDFNWNLWVRDRWALAMGFNLTDLALGSTFIVKDSLGYEHPFTPAPHGWYVGLGPALMADYLISDFFLLELQADYTFHLKNLVPLSYGEKASDIEMPHQYFLSAHLLTSWGLYTGVEASFLNDRSAYNGDAQKLEWLFGFRLML</sequence>
<keyword evidence="3" id="KW-1185">Reference proteome</keyword>
<dbReference type="KEGG" id="chyd:H4K34_10585"/>
<accession>A0A7H0VAS8</accession>
<organism evidence="2 3">
    <name type="scientific">Croceimicrobium hydrocarbonivorans</name>
    <dbReference type="NCBI Taxonomy" id="2761580"/>
    <lineage>
        <taxon>Bacteria</taxon>
        <taxon>Pseudomonadati</taxon>
        <taxon>Bacteroidota</taxon>
        <taxon>Flavobacteriia</taxon>
        <taxon>Flavobacteriales</taxon>
        <taxon>Owenweeksiaceae</taxon>
        <taxon>Croceimicrobium</taxon>
    </lineage>
</organism>
<protein>
    <recommendedName>
        <fullName evidence="4">Nucleoside-specific outer membrane channel protein Tsx</fullName>
    </recommendedName>
</protein>
<dbReference type="AlphaFoldDB" id="A0A7H0VAS8"/>
<evidence type="ECO:0000313" key="2">
    <source>
        <dbReference type="EMBL" id="QNR22826.1"/>
    </source>
</evidence>
<keyword evidence="1" id="KW-0732">Signal</keyword>
<feature type="signal peptide" evidence="1">
    <location>
        <begin position="1"/>
        <end position="19"/>
    </location>
</feature>
<dbReference type="RefSeq" id="WP_210757393.1">
    <property type="nucleotide sequence ID" value="NZ_CP060139.1"/>
</dbReference>
<dbReference type="EMBL" id="CP060139">
    <property type="protein sequence ID" value="QNR22826.1"/>
    <property type="molecule type" value="Genomic_DNA"/>
</dbReference>
<gene>
    <name evidence="2" type="ORF">H4K34_10585</name>
</gene>
<proteinExistence type="predicted"/>
<evidence type="ECO:0000313" key="3">
    <source>
        <dbReference type="Proteomes" id="UP000516305"/>
    </source>
</evidence>
<evidence type="ECO:0008006" key="4">
    <source>
        <dbReference type="Google" id="ProtNLM"/>
    </source>
</evidence>
<evidence type="ECO:0000256" key="1">
    <source>
        <dbReference type="SAM" id="SignalP"/>
    </source>
</evidence>
<reference evidence="2 3" key="1">
    <citation type="submission" date="2020-08" db="EMBL/GenBank/DDBJ databases">
        <title>Croceimicrobium hydrocarbonivorans gen. nov., sp. nov., a novel marine bacterium isolated from a bacterial consortium that degrades polyethylene terephthalate.</title>
        <authorList>
            <person name="Liu R."/>
        </authorList>
    </citation>
    <scope>NUCLEOTIDE SEQUENCE [LARGE SCALE GENOMIC DNA]</scope>
    <source>
        <strain evidence="2 3">A20-9</strain>
    </source>
</reference>
<feature type="chain" id="PRO_5028923888" description="Nucleoside-specific outer membrane channel protein Tsx" evidence="1">
    <location>
        <begin position="20"/>
        <end position="261"/>
    </location>
</feature>
<dbReference type="Proteomes" id="UP000516305">
    <property type="component" value="Chromosome"/>
</dbReference>
<name>A0A7H0VAS8_9FLAO</name>